<feature type="domain" description="Large ribosomal subunit protein uL6 alpha-beta" evidence="10">
    <location>
        <begin position="91"/>
        <end position="165"/>
    </location>
</feature>
<organism evidence="11 12">
    <name type="scientific">Planomicrobium soli</name>
    <dbReference type="NCBI Taxonomy" id="1176648"/>
    <lineage>
        <taxon>Bacteria</taxon>
        <taxon>Bacillati</taxon>
        <taxon>Bacillota</taxon>
        <taxon>Bacilli</taxon>
        <taxon>Bacillales</taxon>
        <taxon>Caryophanaceae</taxon>
        <taxon>Planomicrobium</taxon>
    </lineage>
</organism>
<keyword evidence="2 6" id="KW-0699">rRNA-binding</keyword>
<comment type="function">
    <text evidence="6 8">This protein binds to the 23S rRNA, and is important in its secondary structure. It is located near the subunit interface in the base of the L7/L12 stalk, and near the tRNA binding site of the peptidyltransferase center.</text>
</comment>
<feature type="compositionally biased region" description="Basic and acidic residues" evidence="9">
    <location>
        <begin position="156"/>
        <end position="179"/>
    </location>
</feature>
<dbReference type="FunFam" id="3.90.930.12:FF:000001">
    <property type="entry name" value="50S ribosomal protein L6"/>
    <property type="match status" value="1"/>
</dbReference>
<keyword evidence="5 6" id="KW-0687">Ribonucleoprotein</keyword>
<accession>A0A2P8G6L8</accession>
<feature type="domain" description="Large ribosomal subunit protein uL6 alpha-beta" evidence="10">
    <location>
        <begin position="11"/>
        <end position="83"/>
    </location>
</feature>
<sequence>MSRVGKKPIEVPAGVTVTVGDNNVVTVKGPKGELSRTFNKDIAISQEENILTLSRPSDSKEHRTIHGTTRALLANMITGVSAGFERSLELVGVGYRAQLQGTKLVLNVGYSHPVEFTPEEGLTVEVPANTKVVIKGIDKERVGALASNIRQVRPPEPYKGKGIRYEGEAVRRKEGKTGK</sequence>
<evidence type="ECO:0000256" key="9">
    <source>
        <dbReference type="SAM" id="MobiDB-lite"/>
    </source>
</evidence>
<dbReference type="InterPro" id="IPR000702">
    <property type="entry name" value="Ribosomal_uL6-like"/>
</dbReference>
<evidence type="ECO:0000256" key="7">
    <source>
        <dbReference type="RuleBase" id="RU003869"/>
    </source>
</evidence>
<dbReference type="PANTHER" id="PTHR11655:SF14">
    <property type="entry name" value="LARGE RIBOSOMAL SUBUNIT PROTEIN UL6M"/>
    <property type="match status" value="1"/>
</dbReference>
<dbReference type="InterPro" id="IPR019906">
    <property type="entry name" value="Ribosomal_uL6_bac-type"/>
</dbReference>
<comment type="caution">
    <text evidence="11">The sequence shown here is derived from an EMBL/GenBank/DDBJ whole genome shotgun (WGS) entry which is preliminary data.</text>
</comment>
<dbReference type="GO" id="GO:0022625">
    <property type="term" value="C:cytosolic large ribosomal subunit"/>
    <property type="evidence" value="ECO:0007669"/>
    <property type="project" value="UniProtKB-UniRule"/>
</dbReference>
<dbReference type="GO" id="GO:0002181">
    <property type="term" value="P:cytoplasmic translation"/>
    <property type="evidence" value="ECO:0007669"/>
    <property type="project" value="TreeGrafter"/>
</dbReference>
<evidence type="ECO:0000256" key="1">
    <source>
        <dbReference type="ARBA" id="ARBA00009356"/>
    </source>
</evidence>
<evidence type="ECO:0000313" key="12">
    <source>
        <dbReference type="Proteomes" id="UP000242682"/>
    </source>
</evidence>
<gene>
    <name evidence="6" type="primary">rplF</name>
    <name evidence="11" type="ORF">B0H99_11422</name>
</gene>
<dbReference type="NCBIfam" id="TIGR03654">
    <property type="entry name" value="L6_bact"/>
    <property type="match status" value="1"/>
</dbReference>
<dbReference type="Gene3D" id="3.90.930.12">
    <property type="entry name" value="Ribosomal protein L6, alpha-beta domain"/>
    <property type="match status" value="2"/>
</dbReference>
<dbReference type="PROSITE" id="PS00525">
    <property type="entry name" value="RIBOSOMAL_L6_1"/>
    <property type="match status" value="1"/>
</dbReference>
<evidence type="ECO:0000256" key="8">
    <source>
        <dbReference type="RuleBase" id="RU003870"/>
    </source>
</evidence>
<dbReference type="SUPFAM" id="SSF56053">
    <property type="entry name" value="Ribosomal protein L6"/>
    <property type="match status" value="2"/>
</dbReference>
<evidence type="ECO:0000256" key="4">
    <source>
        <dbReference type="ARBA" id="ARBA00022980"/>
    </source>
</evidence>
<feature type="region of interest" description="Disordered" evidence="9">
    <location>
        <begin position="153"/>
        <end position="179"/>
    </location>
</feature>
<evidence type="ECO:0000313" key="11">
    <source>
        <dbReference type="EMBL" id="PSL29619.1"/>
    </source>
</evidence>
<dbReference type="InterPro" id="IPR020040">
    <property type="entry name" value="Ribosomal_uL6_a/b-dom"/>
</dbReference>
<dbReference type="PRINTS" id="PR00059">
    <property type="entry name" value="RIBOSOMALL6"/>
</dbReference>
<dbReference type="PANTHER" id="PTHR11655">
    <property type="entry name" value="60S/50S RIBOSOMAL PROTEIN L6/L9"/>
    <property type="match status" value="1"/>
</dbReference>
<dbReference type="Pfam" id="PF00347">
    <property type="entry name" value="Ribosomal_L6"/>
    <property type="match status" value="2"/>
</dbReference>
<evidence type="ECO:0000256" key="6">
    <source>
        <dbReference type="HAMAP-Rule" id="MF_01365"/>
    </source>
</evidence>
<dbReference type="AlphaFoldDB" id="A0A2P8G6L8"/>
<dbReference type="PIRSF" id="PIRSF002162">
    <property type="entry name" value="Ribosomal_L6"/>
    <property type="match status" value="1"/>
</dbReference>
<protein>
    <recommendedName>
        <fullName evidence="6">Large ribosomal subunit protein uL6</fullName>
    </recommendedName>
</protein>
<dbReference type="GO" id="GO:0003735">
    <property type="term" value="F:structural constituent of ribosome"/>
    <property type="evidence" value="ECO:0007669"/>
    <property type="project" value="UniProtKB-UniRule"/>
</dbReference>
<name>A0A2P8G6L8_9BACL</name>
<dbReference type="HAMAP" id="MF_01365_B">
    <property type="entry name" value="Ribosomal_uL6_B"/>
    <property type="match status" value="1"/>
</dbReference>
<dbReference type="GO" id="GO:0019843">
    <property type="term" value="F:rRNA binding"/>
    <property type="evidence" value="ECO:0007669"/>
    <property type="project" value="UniProtKB-UniRule"/>
</dbReference>
<dbReference type="EMBL" id="PYAT01000014">
    <property type="protein sequence ID" value="PSL29619.1"/>
    <property type="molecule type" value="Genomic_DNA"/>
</dbReference>
<dbReference type="InterPro" id="IPR002358">
    <property type="entry name" value="Ribosomal_uL6_CS"/>
</dbReference>
<keyword evidence="3 6" id="KW-0694">RNA-binding</keyword>
<dbReference type="OrthoDB" id="9805007at2"/>
<dbReference type="RefSeq" id="WP_106534458.1">
    <property type="nucleotide sequence ID" value="NZ_PYAT01000014.1"/>
</dbReference>
<reference evidence="11 12" key="1">
    <citation type="submission" date="2018-03" db="EMBL/GenBank/DDBJ databases">
        <title>Genomic Encyclopedia of Type Strains, Phase III (KMG-III): the genomes of soil and plant-associated and newly described type strains.</title>
        <authorList>
            <person name="Whitman W."/>
        </authorList>
    </citation>
    <scope>NUCLEOTIDE SEQUENCE [LARGE SCALE GENOMIC DNA]</scope>
    <source>
        <strain evidence="11 12">CGMCC 1.12259</strain>
    </source>
</reference>
<comment type="subunit">
    <text evidence="6">Part of the 50S ribosomal subunit.</text>
</comment>
<comment type="similarity">
    <text evidence="1 6 7">Belongs to the universal ribosomal protein uL6 family.</text>
</comment>
<evidence type="ECO:0000256" key="2">
    <source>
        <dbReference type="ARBA" id="ARBA00022730"/>
    </source>
</evidence>
<keyword evidence="12" id="KW-1185">Reference proteome</keyword>
<evidence type="ECO:0000259" key="10">
    <source>
        <dbReference type="Pfam" id="PF00347"/>
    </source>
</evidence>
<evidence type="ECO:0000256" key="5">
    <source>
        <dbReference type="ARBA" id="ARBA00023274"/>
    </source>
</evidence>
<evidence type="ECO:0000256" key="3">
    <source>
        <dbReference type="ARBA" id="ARBA00022884"/>
    </source>
</evidence>
<dbReference type="FunFam" id="3.90.930.12:FF:000002">
    <property type="entry name" value="50S ribosomal protein L6"/>
    <property type="match status" value="1"/>
</dbReference>
<proteinExistence type="inferred from homology"/>
<dbReference type="Proteomes" id="UP000242682">
    <property type="component" value="Unassembled WGS sequence"/>
</dbReference>
<keyword evidence="4 6" id="KW-0689">Ribosomal protein</keyword>
<dbReference type="InterPro" id="IPR036789">
    <property type="entry name" value="Ribosomal_uL6-like_a/b-dom_sf"/>
</dbReference>